<dbReference type="EMBL" id="DWYY01000108">
    <property type="protein sequence ID" value="HJA93383.1"/>
    <property type="molecule type" value="Genomic_DNA"/>
</dbReference>
<dbReference type="GO" id="GO:0044780">
    <property type="term" value="P:bacterial-type flagellum assembly"/>
    <property type="evidence" value="ECO:0007669"/>
    <property type="project" value="UniProtKB-UniRule"/>
</dbReference>
<name>A0A9D2I7Y3_9FIRM</name>
<dbReference type="InterPro" id="IPR003775">
    <property type="entry name" value="Flagellar_assembly_factor_FliW"/>
</dbReference>
<keyword evidence="6" id="KW-0966">Cell projection</keyword>
<keyword evidence="3 5" id="KW-0810">Translation regulation</keyword>
<dbReference type="Pfam" id="PF02623">
    <property type="entry name" value="FliW"/>
    <property type="match status" value="1"/>
</dbReference>
<dbReference type="PANTHER" id="PTHR39190">
    <property type="entry name" value="FLAGELLAR ASSEMBLY FACTOR FLIW"/>
    <property type="match status" value="1"/>
</dbReference>
<proteinExistence type="inferred from homology"/>
<gene>
    <name evidence="5 6" type="primary">fliW</name>
    <name evidence="6" type="ORF">H9717_09775</name>
</gene>
<keyword evidence="1 5" id="KW-0963">Cytoplasm</keyword>
<sequence>MKTGSEYFGEVEYEADEVITFQEGLYGFENYHDFLPIPFEEESDTLLYLQSLEDFHLSFILMNPFSFFPEYQPVLEKKDYVKLETDDEKDLSYYVLCVIGEHAEECRVNLRCPIVVNAITRKAVQVVLPNTDYPFQQPLGKSLTGGMTEC</sequence>
<evidence type="ECO:0000256" key="5">
    <source>
        <dbReference type="HAMAP-Rule" id="MF_01185"/>
    </source>
</evidence>
<dbReference type="HAMAP" id="MF_01185">
    <property type="entry name" value="FliW"/>
    <property type="match status" value="1"/>
</dbReference>
<comment type="function">
    <text evidence="5">Acts as an anti-CsrA protein, binds CsrA and prevents it from repressing translation of its target genes, one of which is flagellin. Binds to flagellin and participates in the assembly of the flagellum.</text>
</comment>
<evidence type="ECO:0000256" key="4">
    <source>
        <dbReference type="ARBA" id="ARBA00023186"/>
    </source>
</evidence>
<reference evidence="6" key="1">
    <citation type="journal article" date="2021" name="PeerJ">
        <title>Extensive microbial diversity within the chicken gut microbiome revealed by metagenomics and culture.</title>
        <authorList>
            <person name="Gilroy R."/>
            <person name="Ravi A."/>
            <person name="Getino M."/>
            <person name="Pursley I."/>
            <person name="Horton D.L."/>
            <person name="Alikhan N.F."/>
            <person name="Baker D."/>
            <person name="Gharbi K."/>
            <person name="Hall N."/>
            <person name="Watson M."/>
            <person name="Adriaenssens E.M."/>
            <person name="Foster-Nyarko E."/>
            <person name="Jarju S."/>
            <person name="Secka A."/>
            <person name="Antonio M."/>
            <person name="Oren A."/>
            <person name="Chaudhuri R.R."/>
            <person name="La Ragione R."/>
            <person name="Hildebrand F."/>
            <person name="Pallen M.J."/>
        </authorList>
    </citation>
    <scope>NUCLEOTIDE SEQUENCE</scope>
    <source>
        <strain evidence="6">CHK179-7159</strain>
    </source>
</reference>
<organism evidence="6 7">
    <name type="scientific">Candidatus Eisenbergiella merdipullorum</name>
    <dbReference type="NCBI Taxonomy" id="2838553"/>
    <lineage>
        <taxon>Bacteria</taxon>
        <taxon>Bacillati</taxon>
        <taxon>Bacillota</taxon>
        <taxon>Clostridia</taxon>
        <taxon>Lachnospirales</taxon>
        <taxon>Lachnospiraceae</taxon>
        <taxon>Eisenbergiella</taxon>
    </lineage>
</organism>
<dbReference type="SUPFAM" id="SSF141457">
    <property type="entry name" value="BH3618-like"/>
    <property type="match status" value="1"/>
</dbReference>
<dbReference type="AlphaFoldDB" id="A0A9D2I7Y3"/>
<keyword evidence="6" id="KW-0969">Cilium</keyword>
<evidence type="ECO:0000256" key="3">
    <source>
        <dbReference type="ARBA" id="ARBA00022845"/>
    </source>
</evidence>
<comment type="similarity">
    <text evidence="5">Belongs to the FliW family.</text>
</comment>
<comment type="subcellular location">
    <subcellularLocation>
        <location evidence="5">Cytoplasm</location>
    </subcellularLocation>
</comment>
<dbReference type="PANTHER" id="PTHR39190:SF1">
    <property type="entry name" value="FLAGELLAR ASSEMBLY FACTOR FLIW"/>
    <property type="match status" value="1"/>
</dbReference>
<keyword evidence="2 5" id="KW-1005">Bacterial flagellum biogenesis</keyword>
<evidence type="ECO:0000256" key="1">
    <source>
        <dbReference type="ARBA" id="ARBA00022490"/>
    </source>
</evidence>
<dbReference type="GO" id="GO:0006417">
    <property type="term" value="P:regulation of translation"/>
    <property type="evidence" value="ECO:0007669"/>
    <property type="project" value="UniProtKB-KW"/>
</dbReference>
<dbReference type="InterPro" id="IPR024046">
    <property type="entry name" value="Flagellar_assmbl_FliW_dom_sf"/>
</dbReference>
<dbReference type="GO" id="GO:0005737">
    <property type="term" value="C:cytoplasm"/>
    <property type="evidence" value="ECO:0007669"/>
    <property type="project" value="UniProtKB-SubCell"/>
</dbReference>
<evidence type="ECO:0000313" key="6">
    <source>
        <dbReference type="EMBL" id="HJA93383.1"/>
    </source>
</evidence>
<accession>A0A9D2I7Y3</accession>
<keyword evidence="4 5" id="KW-0143">Chaperone</keyword>
<dbReference type="Proteomes" id="UP000886858">
    <property type="component" value="Unassembled WGS sequence"/>
</dbReference>
<evidence type="ECO:0000313" key="7">
    <source>
        <dbReference type="Proteomes" id="UP000886858"/>
    </source>
</evidence>
<comment type="subunit">
    <text evidence="5">Interacts with translational regulator CsrA and flagellin(s).</text>
</comment>
<comment type="caution">
    <text evidence="6">The sequence shown here is derived from an EMBL/GenBank/DDBJ whole genome shotgun (WGS) entry which is preliminary data.</text>
</comment>
<evidence type="ECO:0000256" key="2">
    <source>
        <dbReference type="ARBA" id="ARBA00022795"/>
    </source>
</evidence>
<reference evidence="6" key="2">
    <citation type="submission" date="2021-04" db="EMBL/GenBank/DDBJ databases">
        <authorList>
            <person name="Gilroy R."/>
        </authorList>
    </citation>
    <scope>NUCLEOTIDE SEQUENCE</scope>
    <source>
        <strain evidence="6">CHK179-7159</strain>
    </source>
</reference>
<dbReference type="Gene3D" id="2.30.290.10">
    <property type="entry name" value="BH3618-like"/>
    <property type="match status" value="1"/>
</dbReference>
<protein>
    <recommendedName>
        <fullName evidence="5">Flagellar assembly factor FliW</fullName>
    </recommendedName>
</protein>
<keyword evidence="6" id="KW-0282">Flagellum</keyword>